<feature type="compositionally biased region" description="Polar residues" evidence="2">
    <location>
        <begin position="390"/>
        <end position="405"/>
    </location>
</feature>
<keyword evidence="1" id="KW-0862">Zinc</keyword>
<keyword evidence="5" id="KW-1185">Reference proteome</keyword>
<dbReference type="PROSITE" id="PS00028">
    <property type="entry name" value="ZINC_FINGER_C2H2_1"/>
    <property type="match status" value="1"/>
</dbReference>
<feature type="region of interest" description="Disordered" evidence="2">
    <location>
        <begin position="137"/>
        <end position="160"/>
    </location>
</feature>
<evidence type="ECO:0000313" key="4">
    <source>
        <dbReference type="EMBL" id="AAW46721.2"/>
    </source>
</evidence>
<dbReference type="SUPFAM" id="SSF57667">
    <property type="entry name" value="beta-beta-alpha zinc fingers"/>
    <property type="match status" value="1"/>
</dbReference>
<evidence type="ECO:0000259" key="3">
    <source>
        <dbReference type="PROSITE" id="PS50157"/>
    </source>
</evidence>
<dbReference type="VEuPathDB" id="FungiDB:CNL06060"/>
<dbReference type="GO" id="GO:0005694">
    <property type="term" value="C:chromosome"/>
    <property type="evidence" value="ECO:0000318"/>
    <property type="project" value="GO_Central"/>
</dbReference>
<feature type="compositionally biased region" description="Polar residues" evidence="2">
    <location>
        <begin position="369"/>
        <end position="378"/>
    </location>
</feature>
<dbReference type="SMART" id="SM00355">
    <property type="entry name" value="ZnF_C2H2"/>
    <property type="match status" value="2"/>
</dbReference>
<dbReference type="STRING" id="214684.Q5K8D8"/>
<reference evidence="4 5" key="1">
    <citation type="journal article" date="2005" name="Science">
        <title>The genome of the basidiomycetous yeast and human pathogen Cryptococcus neoformans.</title>
        <authorList>
            <person name="Loftus B.J."/>
            <person name="Fung E."/>
            <person name="Roncaglia P."/>
            <person name="Rowley D."/>
            <person name="Amedeo P."/>
            <person name="Bruno D."/>
            <person name="Vamathevan J."/>
            <person name="Miranda M."/>
            <person name="Anderson I.J."/>
            <person name="Fraser J.A."/>
            <person name="Allen J.E."/>
            <person name="Bosdet I.E."/>
            <person name="Brent M.R."/>
            <person name="Chiu R."/>
            <person name="Doering T.L."/>
            <person name="Donlin M.J."/>
            <person name="D'Souza C.A."/>
            <person name="Fox D.S."/>
            <person name="Grinberg V."/>
            <person name="Fu J."/>
            <person name="Fukushima M."/>
            <person name="Haas B.J."/>
            <person name="Huang J.C."/>
            <person name="Janbon G."/>
            <person name="Jones S.J."/>
            <person name="Koo H.L."/>
            <person name="Krzywinski M.I."/>
            <person name="Kwon-Chung J.K."/>
            <person name="Lengeler K.B."/>
            <person name="Maiti R."/>
            <person name="Marra M.A."/>
            <person name="Marra R.E."/>
            <person name="Mathewson C.A."/>
            <person name="Mitchell T.G."/>
            <person name="Pertea M."/>
            <person name="Riggs F.R."/>
            <person name="Salzberg S.L."/>
            <person name="Schein J.E."/>
            <person name="Shvartsbeyn A."/>
            <person name="Shin H."/>
            <person name="Shumway M."/>
            <person name="Specht C.A."/>
            <person name="Suh B.B."/>
            <person name="Tenney A."/>
            <person name="Utterback T.R."/>
            <person name="Wickes B.L."/>
            <person name="Wortman J.R."/>
            <person name="Wye N.H."/>
            <person name="Kronstad J.W."/>
            <person name="Lodge J.K."/>
            <person name="Heitman J."/>
            <person name="Davis R.W."/>
            <person name="Fraser C.M."/>
            <person name="Hyman R.W."/>
        </authorList>
    </citation>
    <scope>NUCLEOTIDE SEQUENCE [LARGE SCALE GENOMIC DNA]</scope>
    <source>
        <strain evidence="5">JEC21 / ATCC MYA-565</strain>
    </source>
</reference>
<dbReference type="InterPro" id="IPR013087">
    <property type="entry name" value="Znf_C2H2_type"/>
</dbReference>
<name>Q5K8D8_CRYD1</name>
<dbReference type="OrthoDB" id="2574428at2759"/>
<dbReference type="KEGG" id="cne:CNL06060"/>
<dbReference type="GeneID" id="3255034"/>
<feature type="region of interest" description="Disordered" evidence="2">
    <location>
        <begin position="511"/>
        <end position="534"/>
    </location>
</feature>
<dbReference type="GO" id="GO:0006357">
    <property type="term" value="P:regulation of transcription by RNA polymerase II"/>
    <property type="evidence" value="ECO:0000318"/>
    <property type="project" value="GO_Central"/>
</dbReference>
<feature type="region of interest" description="Disordered" evidence="2">
    <location>
        <begin position="430"/>
        <end position="451"/>
    </location>
</feature>
<dbReference type="Proteomes" id="UP000002149">
    <property type="component" value="Chromosome 12"/>
</dbReference>
<feature type="region of interest" description="Disordered" evidence="2">
    <location>
        <begin position="186"/>
        <end position="207"/>
    </location>
</feature>
<dbReference type="HOGENOM" id="CLU_493476_0_0_1"/>
<feature type="compositionally biased region" description="Basic residues" evidence="2">
    <location>
        <begin position="615"/>
        <end position="625"/>
    </location>
</feature>
<dbReference type="EMBL" id="AE017352">
    <property type="protein sequence ID" value="AAW46721.2"/>
    <property type="molecule type" value="Genomic_DNA"/>
</dbReference>
<feature type="compositionally biased region" description="Basic and acidic residues" evidence="2">
    <location>
        <begin position="519"/>
        <end position="531"/>
    </location>
</feature>
<keyword evidence="1" id="KW-0479">Metal-binding</keyword>
<evidence type="ECO:0000313" key="5">
    <source>
        <dbReference type="Proteomes" id="UP000002149"/>
    </source>
</evidence>
<feature type="compositionally biased region" description="Pro residues" evidence="2">
    <location>
        <begin position="190"/>
        <end position="202"/>
    </location>
</feature>
<dbReference type="GO" id="GO:0008270">
    <property type="term" value="F:zinc ion binding"/>
    <property type="evidence" value="ECO:0007669"/>
    <property type="project" value="UniProtKB-KW"/>
</dbReference>
<dbReference type="InParanoid" id="Q5K8D8"/>
<dbReference type="RefSeq" id="XP_024513917.1">
    <property type="nucleotide sequence ID" value="XM_024658215.1"/>
</dbReference>
<dbReference type="InterPro" id="IPR036236">
    <property type="entry name" value="Znf_C2H2_sf"/>
</dbReference>
<evidence type="ECO:0000256" key="2">
    <source>
        <dbReference type="SAM" id="MobiDB-lite"/>
    </source>
</evidence>
<feature type="region of interest" description="Disordered" evidence="2">
    <location>
        <begin position="602"/>
        <end position="634"/>
    </location>
</feature>
<dbReference type="Gene3D" id="3.30.160.60">
    <property type="entry name" value="Classic Zinc Finger"/>
    <property type="match status" value="1"/>
</dbReference>
<accession>Q5K8D8</accession>
<feature type="domain" description="C2H2-type" evidence="3">
    <location>
        <begin position="578"/>
        <end position="606"/>
    </location>
</feature>
<protein>
    <submittedName>
        <fullName evidence="4">Expressed protein</fullName>
    </submittedName>
</protein>
<sequence>MSATPDTPLPQFHLDHPFLLYHPAPSIAGNASVCSISTNSAIQYQVPSPCRSSSSQLGVSPAPSWDPAETRQSWGGYEWCGQEGTYASGSRPVNQYYNQTTTINTYSFQPPRTNSYAHSQPAKFYSINQTPSFPQSYIPTPNNSSPPLLPHQHTHPPTLPPREDSAHLPLYHSFETFDLRPSLQFLASKTPPPEKPLPPPPTLVNSIPIHQRPIPPRTMSDSEIAKTDGAGPAAFACLSMDFGLTSGMSDPGTKSSAVSPPTTCFAPGQNPWGGNSAVRDPIAQGRNQGQHGIGGVSVNGFEVIFNDPFHSPDTMVPPSVSLPCLSPTTPIKFRFAKHRQVELQLQPQPHLHRDTQLQHQASPIPVSSRPITQPANRTRSSRPLFRTRSHSYPNQLGSLPLTSTEPMSHIPVYTDMVNERGKRTNENGFTTSGFDSSFHSSSATTARPTPGTLHFSATVPGDFDMNEQLNESKLQSKCHFDQSDHLPLMTTEPMSLVPIADNLPSRAVRTSTGLRRRRPSDGRSTKVNEGRAKKRVRTTLSGLKHFKRFTCSECCEGFTRKNDMDRHMQCKHSDKLPFVCPACSKAFGRKDKLDLHIERSEDCKRSAPPKEQRLVRHRGSPKSHMRTAEPCRIE</sequence>
<keyword evidence="1" id="KW-0863">Zinc-finger</keyword>
<organism evidence="4 5">
    <name type="scientific">Cryptococcus deneoformans (strain JEC21 / ATCC MYA-565)</name>
    <name type="common">Cryptococcus neoformans var. neoformans serotype D</name>
    <dbReference type="NCBI Taxonomy" id="214684"/>
    <lineage>
        <taxon>Eukaryota</taxon>
        <taxon>Fungi</taxon>
        <taxon>Dikarya</taxon>
        <taxon>Basidiomycota</taxon>
        <taxon>Agaricomycotina</taxon>
        <taxon>Tremellomycetes</taxon>
        <taxon>Tremellales</taxon>
        <taxon>Cryptococcaceae</taxon>
        <taxon>Cryptococcus</taxon>
        <taxon>Cryptococcus neoformans species complex</taxon>
    </lineage>
</organism>
<evidence type="ECO:0000256" key="1">
    <source>
        <dbReference type="PROSITE-ProRule" id="PRU00042"/>
    </source>
</evidence>
<feature type="compositionally biased region" description="Basic and acidic residues" evidence="2">
    <location>
        <begin position="602"/>
        <end position="614"/>
    </location>
</feature>
<feature type="region of interest" description="Disordered" evidence="2">
    <location>
        <begin position="352"/>
        <end position="405"/>
    </location>
</feature>
<gene>
    <name evidence="4" type="ordered locus">CNL06060</name>
</gene>
<dbReference type="GO" id="GO:0043035">
    <property type="term" value="F:chromatin insulator sequence binding"/>
    <property type="evidence" value="ECO:0000318"/>
    <property type="project" value="GO_Central"/>
</dbReference>
<dbReference type="PROSITE" id="PS50157">
    <property type="entry name" value="ZINC_FINGER_C2H2_2"/>
    <property type="match status" value="2"/>
</dbReference>
<feature type="domain" description="C2H2-type" evidence="3">
    <location>
        <begin position="549"/>
        <end position="577"/>
    </location>
</feature>
<proteinExistence type="predicted"/>
<feature type="compositionally biased region" description="Low complexity" evidence="2">
    <location>
        <begin position="430"/>
        <end position="445"/>
    </location>
</feature>
<dbReference type="PaxDb" id="214684-Q5K8D8"/>
<dbReference type="AlphaFoldDB" id="Q5K8D8"/>